<reference evidence="1" key="2">
    <citation type="submission" date="2020-12" db="EMBL/GenBank/DDBJ databases">
        <authorList>
            <person name="Kanost M."/>
        </authorList>
    </citation>
    <scope>NUCLEOTIDE SEQUENCE</scope>
</reference>
<evidence type="ECO:0000313" key="2">
    <source>
        <dbReference type="Proteomes" id="UP000791440"/>
    </source>
</evidence>
<comment type="caution">
    <text evidence="1">The sequence shown here is derived from an EMBL/GenBank/DDBJ whole genome shotgun (WGS) entry which is preliminary data.</text>
</comment>
<name>A0A921Z4E1_MANSE</name>
<dbReference type="EMBL" id="JH668400">
    <property type="protein sequence ID" value="KAG6451109.1"/>
    <property type="molecule type" value="Genomic_DNA"/>
</dbReference>
<accession>A0A921Z4E1</accession>
<organism evidence="1 2">
    <name type="scientific">Manduca sexta</name>
    <name type="common">Tobacco hawkmoth</name>
    <name type="synonym">Tobacco hornworm</name>
    <dbReference type="NCBI Taxonomy" id="7130"/>
    <lineage>
        <taxon>Eukaryota</taxon>
        <taxon>Metazoa</taxon>
        <taxon>Ecdysozoa</taxon>
        <taxon>Arthropoda</taxon>
        <taxon>Hexapoda</taxon>
        <taxon>Insecta</taxon>
        <taxon>Pterygota</taxon>
        <taxon>Neoptera</taxon>
        <taxon>Endopterygota</taxon>
        <taxon>Lepidoptera</taxon>
        <taxon>Glossata</taxon>
        <taxon>Ditrysia</taxon>
        <taxon>Bombycoidea</taxon>
        <taxon>Sphingidae</taxon>
        <taxon>Sphinginae</taxon>
        <taxon>Sphingini</taxon>
        <taxon>Manduca</taxon>
    </lineage>
</organism>
<evidence type="ECO:0000313" key="1">
    <source>
        <dbReference type="EMBL" id="KAG6451109.1"/>
    </source>
</evidence>
<dbReference type="AlphaFoldDB" id="A0A921Z4E1"/>
<reference evidence="1" key="1">
    <citation type="journal article" date="2016" name="Insect Biochem. Mol. Biol.">
        <title>Multifaceted biological insights from a draft genome sequence of the tobacco hornworm moth, Manduca sexta.</title>
        <authorList>
            <person name="Kanost M.R."/>
            <person name="Arrese E.L."/>
            <person name="Cao X."/>
            <person name="Chen Y.R."/>
            <person name="Chellapilla S."/>
            <person name="Goldsmith M.R."/>
            <person name="Grosse-Wilde E."/>
            <person name="Heckel D.G."/>
            <person name="Herndon N."/>
            <person name="Jiang H."/>
            <person name="Papanicolaou A."/>
            <person name="Qu J."/>
            <person name="Soulages J.L."/>
            <person name="Vogel H."/>
            <person name="Walters J."/>
            <person name="Waterhouse R.M."/>
            <person name="Ahn S.J."/>
            <person name="Almeida F.C."/>
            <person name="An C."/>
            <person name="Aqrawi P."/>
            <person name="Bretschneider A."/>
            <person name="Bryant W.B."/>
            <person name="Bucks S."/>
            <person name="Chao H."/>
            <person name="Chevignon G."/>
            <person name="Christen J.M."/>
            <person name="Clarke D.F."/>
            <person name="Dittmer N.T."/>
            <person name="Ferguson L.C.F."/>
            <person name="Garavelou S."/>
            <person name="Gordon K.H.J."/>
            <person name="Gunaratna R.T."/>
            <person name="Han Y."/>
            <person name="Hauser F."/>
            <person name="He Y."/>
            <person name="Heidel-Fischer H."/>
            <person name="Hirsh A."/>
            <person name="Hu Y."/>
            <person name="Jiang H."/>
            <person name="Kalra D."/>
            <person name="Klinner C."/>
            <person name="Konig C."/>
            <person name="Kovar C."/>
            <person name="Kroll A.R."/>
            <person name="Kuwar S.S."/>
            <person name="Lee S.L."/>
            <person name="Lehman R."/>
            <person name="Li K."/>
            <person name="Li Z."/>
            <person name="Liang H."/>
            <person name="Lovelace S."/>
            <person name="Lu Z."/>
            <person name="Mansfield J.H."/>
            <person name="McCulloch K.J."/>
            <person name="Mathew T."/>
            <person name="Morton B."/>
            <person name="Muzny D.M."/>
            <person name="Neunemann D."/>
            <person name="Ongeri F."/>
            <person name="Pauchet Y."/>
            <person name="Pu L.L."/>
            <person name="Pyrousis I."/>
            <person name="Rao X.J."/>
            <person name="Redding A."/>
            <person name="Roesel C."/>
            <person name="Sanchez-Gracia A."/>
            <person name="Schaack S."/>
            <person name="Shukla A."/>
            <person name="Tetreau G."/>
            <person name="Wang Y."/>
            <person name="Xiong G.H."/>
            <person name="Traut W."/>
            <person name="Walsh T.K."/>
            <person name="Worley K.C."/>
            <person name="Wu D."/>
            <person name="Wu W."/>
            <person name="Wu Y.Q."/>
            <person name="Zhang X."/>
            <person name="Zou Z."/>
            <person name="Zucker H."/>
            <person name="Briscoe A.D."/>
            <person name="Burmester T."/>
            <person name="Clem R.J."/>
            <person name="Feyereisen R."/>
            <person name="Grimmelikhuijzen C.J.P."/>
            <person name="Hamodrakas S.J."/>
            <person name="Hansson B.S."/>
            <person name="Huguet E."/>
            <person name="Jermiin L.S."/>
            <person name="Lan Q."/>
            <person name="Lehman H.K."/>
            <person name="Lorenzen M."/>
            <person name="Merzendorfer H."/>
            <person name="Michalopoulos I."/>
            <person name="Morton D.B."/>
            <person name="Muthukrishnan S."/>
            <person name="Oakeshott J.G."/>
            <person name="Palmer W."/>
            <person name="Park Y."/>
            <person name="Passarelli A.L."/>
            <person name="Rozas J."/>
            <person name="Schwartz L.M."/>
            <person name="Smith W."/>
            <person name="Southgate A."/>
            <person name="Vilcinskas A."/>
            <person name="Vogt R."/>
            <person name="Wang P."/>
            <person name="Werren J."/>
            <person name="Yu X.Q."/>
            <person name="Zhou J.J."/>
            <person name="Brown S.J."/>
            <person name="Scherer S.E."/>
            <person name="Richards S."/>
            <person name="Blissard G.W."/>
        </authorList>
    </citation>
    <scope>NUCLEOTIDE SEQUENCE</scope>
</reference>
<sequence>MVAQRVNEPKYSLLPDTLRRRKTACSTYPETPPLVLDCKNWTRSHDVKMMNCFSDKPDTRLDPETADAKEAVIQARSSLNAVLTPPLIIDLKGSNDHAP</sequence>
<keyword evidence="2" id="KW-1185">Reference proteome</keyword>
<gene>
    <name evidence="1" type="ORF">O3G_MSEX006956</name>
</gene>
<protein>
    <submittedName>
        <fullName evidence="1">Uncharacterized protein</fullName>
    </submittedName>
</protein>
<proteinExistence type="predicted"/>
<dbReference type="Proteomes" id="UP000791440">
    <property type="component" value="Unassembled WGS sequence"/>
</dbReference>